<dbReference type="Proteomes" id="UP000319342">
    <property type="component" value="Chromosome"/>
</dbReference>
<dbReference type="NCBIfam" id="TIGR03097">
    <property type="entry name" value="PEP_O_lig_1"/>
    <property type="match status" value="1"/>
</dbReference>
<dbReference type="RefSeq" id="WP_145187316.1">
    <property type="nucleotide sequence ID" value="NZ_CP036290.1"/>
</dbReference>
<feature type="transmembrane region" description="Helical" evidence="5">
    <location>
        <begin position="344"/>
        <end position="361"/>
    </location>
</feature>
<keyword evidence="9" id="KW-1185">Reference proteome</keyword>
<dbReference type="InterPro" id="IPR045979">
    <property type="entry name" value="DUF5935"/>
</dbReference>
<feature type="domain" description="O-antigen ligase-related" evidence="6">
    <location>
        <begin position="208"/>
        <end position="348"/>
    </location>
</feature>
<evidence type="ECO:0000259" key="7">
    <source>
        <dbReference type="Pfam" id="PF19358"/>
    </source>
</evidence>
<comment type="subcellular location">
    <subcellularLocation>
        <location evidence="1">Membrane</location>
        <topology evidence="1">Multi-pass membrane protein</topology>
    </subcellularLocation>
</comment>
<protein>
    <submittedName>
        <fullName evidence="8">O-Antigen ligase</fullName>
    </submittedName>
</protein>
<evidence type="ECO:0000256" key="3">
    <source>
        <dbReference type="ARBA" id="ARBA00022989"/>
    </source>
</evidence>
<evidence type="ECO:0000256" key="1">
    <source>
        <dbReference type="ARBA" id="ARBA00004141"/>
    </source>
</evidence>
<proteinExistence type="predicted"/>
<feature type="transmembrane region" description="Helical" evidence="5">
    <location>
        <begin position="174"/>
        <end position="192"/>
    </location>
</feature>
<feature type="domain" description="DUF5935" evidence="7">
    <location>
        <begin position="1"/>
        <end position="155"/>
    </location>
</feature>
<accession>A0A518D0D7</accession>
<keyword evidence="4 5" id="KW-0472">Membrane</keyword>
<keyword evidence="2 5" id="KW-0812">Transmembrane</keyword>
<dbReference type="GO" id="GO:0016020">
    <property type="term" value="C:membrane"/>
    <property type="evidence" value="ECO:0007669"/>
    <property type="project" value="UniProtKB-SubCell"/>
</dbReference>
<feature type="transmembrane region" description="Helical" evidence="5">
    <location>
        <begin position="132"/>
        <end position="154"/>
    </location>
</feature>
<keyword evidence="8" id="KW-0436">Ligase</keyword>
<dbReference type="PANTHER" id="PTHR37422">
    <property type="entry name" value="TEICHURONIC ACID BIOSYNTHESIS PROTEIN TUAE"/>
    <property type="match status" value="1"/>
</dbReference>
<dbReference type="InterPro" id="IPR051533">
    <property type="entry name" value="WaaL-like"/>
</dbReference>
<dbReference type="EMBL" id="CP036290">
    <property type="protein sequence ID" value="QDU84923.1"/>
    <property type="molecule type" value="Genomic_DNA"/>
</dbReference>
<reference evidence="8 9" key="1">
    <citation type="submission" date="2019-02" db="EMBL/GenBank/DDBJ databases">
        <title>Deep-cultivation of Planctomycetes and their phenomic and genomic characterization uncovers novel biology.</title>
        <authorList>
            <person name="Wiegand S."/>
            <person name="Jogler M."/>
            <person name="Boedeker C."/>
            <person name="Pinto D."/>
            <person name="Vollmers J."/>
            <person name="Rivas-Marin E."/>
            <person name="Kohn T."/>
            <person name="Peeters S.H."/>
            <person name="Heuer A."/>
            <person name="Rast P."/>
            <person name="Oberbeckmann S."/>
            <person name="Bunk B."/>
            <person name="Jeske O."/>
            <person name="Meyerdierks A."/>
            <person name="Storesund J.E."/>
            <person name="Kallscheuer N."/>
            <person name="Luecker S."/>
            <person name="Lage O.M."/>
            <person name="Pohl T."/>
            <person name="Merkel B.J."/>
            <person name="Hornburger P."/>
            <person name="Mueller R.-W."/>
            <person name="Bruemmer F."/>
            <person name="Labrenz M."/>
            <person name="Spormann A.M."/>
            <person name="Op den Camp H."/>
            <person name="Overmann J."/>
            <person name="Amann R."/>
            <person name="Jetten M.S.M."/>
            <person name="Mascher T."/>
            <person name="Medema M.H."/>
            <person name="Devos D.P."/>
            <person name="Kaster A.-K."/>
            <person name="Ovreas L."/>
            <person name="Rohde M."/>
            <person name="Galperin M.Y."/>
            <person name="Jogler C."/>
        </authorList>
    </citation>
    <scope>NUCLEOTIDE SEQUENCE [LARGE SCALE GENOMIC DNA]</scope>
    <source>
        <strain evidence="8 9">Pla163</strain>
    </source>
</reference>
<feature type="transmembrane region" description="Helical" evidence="5">
    <location>
        <begin position="240"/>
        <end position="257"/>
    </location>
</feature>
<sequence length="460" mass="51975">MRDIIFTLALLSVLPVSFLRPYIGMVVFSWLAYMRPQDLTWGFAKYERWSFYVAIIMFLGYLAQKRKGPLFVVDPRTLIFGVLILLVGFGVITHPHPVNPEFQVTRFVEYIKIIGIALFTTGLVRNREQMRLLIWVIALSFGFYGVKNGIWGIMTLGQSPILRGPGGLMLDNNDFSLALSMAIPMLWCIGTVEKRLVLRRAFLVCVPLTMLTVLLTHSRGGLLSMGAAIGVLVWRSKHRAAAIALSILALPIAIVAMPSEMRERFASIADYEEDGSANARFRSWAVAIRMATDNPLLGVGMYNFRERYLDYQPDPTPSEMDGKDIFVAHNSYLQIWAETGTPALLLYLSLIGMSFITIWRVRARARKHFRTSWIVEYATMFEASMAAFVVGSTFLNRAHFDLFYHWVALILIFGRMAQKDLDDPIKYPARKAGTLEPVRFVGERGFGRPLPVPSSHGFAN</sequence>
<evidence type="ECO:0000259" key="6">
    <source>
        <dbReference type="Pfam" id="PF04932"/>
    </source>
</evidence>
<feature type="transmembrane region" description="Helical" evidence="5">
    <location>
        <begin position="107"/>
        <end position="125"/>
    </location>
</feature>
<dbReference type="AlphaFoldDB" id="A0A518D0D7"/>
<gene>
    <name evidence="8" type="ORF">Pla163_20420</name>
</gene>
<dbReference type="InterPro" id="IPR017528">
    <property type="entry name" value="CHP03097O-antigen_lig-rel"/>
</dbReference>
<evidence type="ECO:0000256" key="2">
    <source>
        <dbReference type="ARBA" id="ARBA00022692"/>
    </source>
</evidence>
<dbReference type="Pfam" id="PF19358">
    <property type="entry name" value="DUF5935"/>
    <property type="match status" value="1"/>
</dbReference>
<dbReference type="GO" id="GO:0016874">
    <property type="term" value="F:ligase activity"/>
    <property type="evidence" value="ECO:0007669"/>
    <property type="project" value="UniProtKB-KW"/>
</dbReference>
<evidence type="ECO:0000313" key="9">
    <source>
        <dbReference type="Proteomes" id="UP000319342"/>
    </source>
</evidence>
<name>A0A518D0D7_9BACT</name>
<dbReference type="Pfam" id="PF04932">
    <property type="entry name" value="Wzy_C"/>
    <property type="match status" value="1"/>
</dbReference>
<evidence type="ECO:0000313" key="8">
    <source>
        <dbReference type="EMBL" id="QDU84923.1"/>
    </source>
</evidence>
<feature type="transmembrane region" description="Helical" evidence="5">
    <location>
        <begin position="373"/>
        <end position="396"/>
    </location>
</feature>
<organism evidence="8 9">
    <name type="scientific">Rohdeia mirabilis</name>
    <dbReference type="NCBI Taxonomy" id="2528008"/>
    <lineage>
        <taxon>Bacteria</taxon>
        <taxon>Pseudomonadati</taxon>
        <taxon>Planctomycetota</taxon>
        <taxon>Planctomycetia</taxon>
        <taxon>Planctomycetia incertae sedis</taxon>
        <taxon>Rohdeia</taxon>
    </lineage>
</organism>
<feature type="transmembrane region" description="Helical" evidence="5">
    <location>
        <begin position="75"/>
        <end position="95"/>
    </location>
</feature>
<keyword evidence="3 5" id="KW-1133">Transmembrane helix</keyword>
<dbReference type="InterPro" id="IPR007016">
    <property type="entry name" value="O-antigen_ligase-rel_domated"/>
</dbReference>
<dbReference type="OrthoDB" id="260159at2"/>
<evidence type="ECO:0000256" key="4">
    <source>
        <dbReference type="ARBA" id="ARBA00023136"/>
    </source>
</evidence>
<evidence type="ECO:0000256" key="5">
    <source>
        <dbReference type="SAM" id="Phobius"/>
    </source>
</evidence>
<feature type="transmembrane region" description="Helical" evidence="5">
    <location>
        <begin position="43"/>
        <end position="63"/>
    </location>
</feature>
<dbReference type="PANTHER" id="PTHR37422:SF13">
    <property type="entry name" value="LIPOPOLYSACCHARIDE BIOSYNTHESIS PROTEIN PA4999-RELATED"/>
    <property type="match status" value="1"/>
</dbReference>